<feature type="transmembrane region" description="Helical" evidence="7">
    <location>
        <begin position="173"/>
        <end position="192"/>
    </location>
</feature>
<evidence type="ECO:0000313" key="10">
    <source>
        <dbReference type="Proteomes" id="UP000220340"/>
    </source>
</evidence>
<dbReference type="InterPro" id="IPR017475">
    <property type="entry name" value="EPS_sugar_tfrase"/>
</dbReference>
<dbReference type="NCBIfam" id="TIGR03025">
    <property type="entry name" value="EPS_sugtrans"/>
    <property type="match status" value="1"/>
</dbReference>
<sequence length="565" mass="61068">MPCRCGSRGSAGLFVLSPIVIGSRRSASKLANLLRGFGSCVICGFSWVPSHNERESAVTLVSRDASALGDFAAPEEDDSSQPLVAVADRSQGLDWQRRYVFGLLISDVVVVSAAMACAQMVRLGRPVTQFDPLTKYFGLLSVIFGLMWLGMLAAYGTRSPRIVGAGTEEYRRVLSATMSTIGVVAVTVMIFRPEYARGYLAVAFPLGLVLLLISRSSARRVLGWYRKDGRCMNSVLAVGSPTAVNSLVQSLSRARDYGYSVVGVCLTGQSAGGTMEVPGVGTLPVLGDEHGVEAALAATGADTVALTTTDHLGPAGLRELSWDLDRLGVDLVVSPGMADVAGPRLTMRPVAGLPLIHMEKPQYSGTKKLQKRVFDVVLSLSVLISAAPLMILAAIAIKLSSRGPVFYCAERIGIDGKPFKMIKFRTMVVDADKQVDRLTAQNDFDGGVLFKMRDDPRVTPVGRILRRYSIDELPQFFNVLKKEMSVVGPRPPLRCETDAYTDQIRRRLLVLPGITGLWQVSGRADLSWDDAVRLDLSYVENWSISGDVLIAFKTIRTVLGAVGAY</sequence>
<dbReference type="GO" id="GO:0016020">
    <property type="term" value="C:membrane"/>
    <property type="evidence" value="ECO:0007669"/>
    <property type="project" value="UniProtKB-SubCell"/>
</dbReference>
<gene>
    <name evidence="9" type="ORF">CRI78_16400</name>
</gene>
<dbReference type="InterPro" id="IPR003362">
    <property type="entry name" value="Bact_transf"/>
</dbReference>
<dbReference type="GO" id="GO:0016780">
    <property type="term" value="F:phosphotransferase activity, for other substituted phosphate groups"/>
    <property type="evidence" value="ECO:0007669"/>
    <property type="project" value="TreeGrafter"/>
</dbReference>
<evidence type="ECO:0000256" key="7">
    <source>
        <dbReference type="SAM" id="Phobius"/>
    </source>
</evidence>
<comment type="subcellular location">
    <subcellularLocation>
        <location evidence="1">Membrane</location>
        <topology evidence="1">Multi-pass membrane protein</topology>
    </subcellularLocation>
</comment>
<dbReference type="PANTHER" id="PTHR30576:SF10">
    <property type="entry name" value="SLL5057 PROTEIN"/>
    <property type="match status" value="1"/>
</dbReference>
<dbReference type="OrthoDB" id="9808602at2"/>
<keyword evidence="6 7" id="KW-0472">Membrane</keyword>
<reference evidence="9 10" key="1">
    <citation type="submission" date="2017-10" db="EMBL/GenBank/DDBJ databases">
        <title>The new phylogeny of genus Mycobacterium.</title>
        <authorList>
            <person name="Tortoli E."/>
            <person name="Trovato A."/>
            <person name="Cirillo D.M."/>
        </authorList>
    </citation>
    <scope>NUCLEOTIDE SEQUENCE [LARGE SCALE GENOMIC DNA]</scope>
    <source>
        <strain evidence="9 10">IP141170001</strain>
    </source>
</reference>
<keyword evidence="10" id="KW-1185">Reference proteome</keyword>
<dbReference type="Proteomes" id="UP000220340">
    <property type="component" value="Unassembled WGS sequence"/>
</dbReference>
<protein>
    <submittedName>
        <fullName evidence="9">Sugar transferase</fullName>
    </submittedName>
</protein>
<feature type="transmembrane region" description="Helical" evidence="7">
    <location>
        <begin position="376"/>
        <end position="397"/>
    </location>
</feature>
<feature type="domain" description="Bacterial sugar transferase" evidence="8">
    <location>
        <begin position="371"/>
        <end position="559"/>
    </location>
</feature>
<dbReference type="Pfam" id="PF13727">
    <property type="entry name" value="CoA_binding_3"/>
    <property type="match status" value="1"/>
</dbReference>
<feature type="transmembrane region" description="Helical" evidence="7">
    <location>
        <begin position="133"/>
        <end position="152"/>
    </location>
</feature>
<organism evidence="9 10">
    <name type="scientific">Mycolicibacterium diernhoferi</name>
    <dbReference type="NCBI Taxonomy" id="1801"/>
    <lineage>
        <taxon>Bacteria</taxon>
        <taxon>Bacillati</taxon>
        <taxon>Actinomycetota</taxon>
        <taxon>Actinomycetes</taxon>
        <taxon>Mycobacteriales</taxon>
        <taxon>Mycobacteriaceae</taxon>
        <taxon>Mycolicibacterium</taxon>
    </lineage>
</organism>
<evidence type="ECO:0000256" key="3">
    <source>
        <dbReference type="ARBA" id="ARBA00022679"/>
    </source>
</evidence>
<name>A0A2A7NSD2_9MYCO</name>
<evidence type="ECO:0000256" key="6">
    <source>
        <dbReference type="ARBA" id="ARBA00023136"/>
    </source>
</evidence>
<keyword evidence="4 7" id="KW-0812">Transmembrane</keyword>
<evidence type="ECO:0000313" key="9">
    <source>
        <dbReference type="EMBL" id="PEG53442.1"/>
    </source>
</evidence>
<evidence type="ECO:0000256" key="4">
    <source>
        <dbReference type="ARBA" id="ARBA00022692"/>
    </source>
</evidence>
<comment type="caution">
    <text evidence="9">The sequence shown here is derived from an EMBL/GenBank/DDBJ whole genome shotgun (WGS) entry which is preliminary data.</text>
</comment>
<dbReference type="Pfam" id="PF02397">
    <property type="entry name" value="Bac_transf"/>
    <property type="match status" value="1"/>
</dbReference>
<keyword evidence="3 9" id="KW-0808">Transferase</keyword>
<proteinExistence type="inferred from homology"/>
<keyword evidence="5 7" id="KW-1133">Transmembrane helix</keyword>
<accession>A0A2A7NSD2</accession>
<evidence type="ECO:0000256" key="1">
    <source>
        <dbReference type="ARBA" id="ARBA00004141"/>
    </source>
</evidence>
<feature type="transmembrane region" description="Helical" evidence="7">
    <location>
        <begin position="99"/>
        <end position="121"/>
    </location>
</feature>
<evidence type="ECO:0000256" key="2">
    <source>
        <dbReference type="ARBA" id="ARBA00006464"/>
    </source>
</evidence>
<dbReference type="PANTHER" id="PTHR30576">
    <property type="entry name" value="COLANIC BIOSYNTHESIS UDP-GLUCOSE LIPID CARRIER TRANSFERASE"/>
    <property type="match status" value="1"/>
</dbReference>
<evidence type="ECO:0000256" key="5">
    <source>
        <dbReference type="ARBA" id="ARBA00022989"/>
    </source>
</evidence>
<feature type="transmembrane region" description="Helical" evidence="7">
    <location>
        <begin position="198"/>
        <end position="218"/>
    </location>
</feature>
<dbReference type="EMBL" id="PDCR01000020">
    <property type="protein sequence ID" value="PEG53442.1"/>
    <property type="molecule type" value="Genomic_DNA"/>
</dbReference>
<comment type="similarity">
    <text evidence="2">Belongs to the bacterial sugar transferase family.</text>
</comment>
<dbReference type="AlphaFoldDB" id="A0A2A7NSD2"/>
<evidence type="ECO:0000259" key="8">
    <source>
        <dbReference type="Pfam" id="PF02397"/>
    </source>
</evidence>